<proteinExistence type="predicted"/>
<protein>
    <submittedName>
        <fullName evidence="1">Uncharacterized protein</fullName>
    </submittedName>
</protein>
<comment type="caution">
    <text evidence="1">The sequence shown here is derived from an EMBL/GenBank/DDBJ whole genome shotgun (WGS) entry which is preliminary data.</text>
</comment>
<name>X1BPN7_9ZZZZ</name>
<sequence>MSEGEIYTFRLNRRSQTGNTWMNDIRGGSKVADVDIKEVGKFQVRDLRPFLDKSSFKTLAAWWNAIQILSGSRVSGTELNFVECEVNPPWLNVCEGYGLAGSQV</sequence>
<organism evidence="1">
    <name type="scientific">marine sediment metagenome</name>
    <dbReference type="NCBI Taxonomy" id="412755"/>
    <lineage>
        <taxon>unclassified sequences</taxon>
        <taxon>metagenomes</taxon>
        <taxon>ecological metagenomes</taxon>
    </lineage>
</organism>
<dbReference type="EMBL" id="BART01017881">
    <property type="protein sequence ID" value="GAG83152.1"/>
    <property type="molecule type" value="Genomic_DNA"/>
</dbReference>
<accession>X1BPN7</accession>
<dbReference type="AlphaFoldDB" id="X1BPN7"/>
<reference evidence="1" key="1">
    <citation type="journal article" date="2014" name="Front. Microbiol.">
        <title>High frequency of phylogenetically diverse reductive dehalogenase-homologous genes in deep subseafloor sedimentary metagenomes.</title>
        <authorList>
            <person name="Kawai M."/>
            <person name="Futagami T."/>
            <person name="Toyoda A."/>
            <person name="Takaki Y."/>
            <person name="Nishi S."/>
            <person name="Hori S."/>
            <person name="Arai W."/>
            <person name="Tsubouchi T."/>
            <person name="Morono Y."/>
            <person name="Uchiyama I."/>
            <person name="Ito T."/>
            <person name="Fujiyama A."/>
            <person name="Inagaki F."/>
            <person name="Takami H."/>
        </authorList>
    </citation>
    <scope>NUCLEOTIDE SEQUENCE</scope>
    <source>
        <strain evidence="1">Expedition CK06-06</strain>
    </source>
</reference>
<evidence type="ECO:0000313" key="1">
    <source>
        <dbReference type="EMBL" id="GAG83152.1"/>
    </source>
</evidence>
<gene>
    <name evidence="1" type="ORF">S01H4_33887</name>
</gene>